<feature type="compositionally biased region" description="Low complexity" evidence="2">
    <location>
        <begin position="999"/>
        <end position="1010"/>
    </location>
</feature>
<feature type="region of interest" description="Disordered" evidence="2">
    <location>
        <begin position="549"/>
        <end position="571"/>
    </location>
</feature>
<evidence type="ECO:0000256" key="2">
    <source>
        <dbReference type="SAM" id="MobiDB-lite"/>
    </source>
</evidence>
<feature type="region of interest" description="Disordered" evidence="2">
    <location>
        <begin position="990"/>
        <end position="1047"/>
    </location>
</feature>
<name>A0A8T1U0S1_9STRA</name>
<reference evidence="5" key="1">
    <citation type="submission" date="2021-01" db="EMBL/GenBank/DDBJ databases">
        <title>Phytophthora aleatoria, a newly-described species from Pinus radiata is distinct from Phytophthora cactorum isolates based on comparative genomics.</title>
        <authorList>
            <person name="Mcdougal R."/>
            <person name="Panda P."/>
            <person name="Williams N."/>
            <person name="Studholme D.J."/>
        </authorList>
    </citation>
    <scope>NUCLEOTIDE SEQUENCE</scope>
    <source>
        <strain evidence="5">NZFS 3830</strain>
    </source>
</reference>
<feature type="transmembrane region" description="Helical" evidence="3">
    <location>
        <begin position="777"/>
        <end position="797"/>
    </location>
</feature>
<feature type="compositionally biased region" description="Polar residues" evidence="2">
    <location>
        <begin position="549"/>
        <end position="566"/>
    </location>
</feature>
<proteinExistence type="predicted"/>
<feature type="compositionally biased region" description="Polar residues" evidence="2">
    <location>
        <begin position="871"/>
        <end position="881"/>
    </location>
</feature>
<evidence type="ECO:0000256" key="3">
    <source>
        <dbReference type="SAM" id="Phobius"/>
    </source>
</evidence>
<keyword evidence="3" id="KW-0472">Membrane</keyword>
<dbReference type="PROSITE" id="PS51253">
    <property type="entry name" value="HTH_CENPB"/>
    <property type="match status" value="1"/>
</dbReference>
<dbReference type="Proteomes" id="UP000688947">
    <property type="component" value="Unassembled WGS sequence"/>
</dbReference>
<feature type="compositionally biased region" description="Low complexity" evidence="2">
    <location>
        <begin position="704"/>
        <end position="717"/>
    </location>
</feature>
<feature type="compositionally biased region" description="Polar residues" evidence="2">
    <location>
        <begin position="718"/>
        <end position="739"/>
    </location>
</feature>
<accession>A0A8T1U0S1</accession>
<keyword evidence="3" id="KW-0812">Transmembrane</keyword>
<feature type="region of interest" description="Disordered" evidence="2">
    <location>
        <begin position="807"/>
        <end position="831"/>
    </location>
</feature>
<dbReference type="EMBL" id="JAENGZ010000892">
    <property type="protein sequence ID" value="KAG6952733.1"/>
    <property type="molecule type" value="Genomic_DNA"/>
</dbReference>
<feature type="region of interest" description="Disordered" evidence="2">
    <location>
        <begin position="1"/>
        <end position="39"/>
    </location>
</feature>
<feature type="compositionally biased region" description="Polar residues" evidence="2">
    <location>
        <begin position="1028"/>
        <end position="1038"/>
    </location>
</feature>
<feature type="compositionally biased region" description="Basic and acidic residues" evidence="2">
    <location>
        <begin position="901"/>
        <end position="912"/>
    </location>
</feature>
<protein>
    <recommendedName>
        <fullName evidence="4">HTH CENPB-type domain-containing protein</fullName>
    </recommendedName>
</protein>
<gene>
    <name evidence="5" type="ORF">JG687_00012822</name>
</gene>
<sequence>MLKRPAPTTAAPAAAGSTPPSPSPPTAKKKRRSQPMGNLTNLQKRQLCIKFSQVKMTQQELCHWAKREFQLTHLPHQSTISKILARSEELTQMAPRDLSARRKGLVTHPELDTALCNWVLCARHNGLKISGDIIKSQARSLAAQLGIASTMSFSNGWLGGFKKRYNIRLGSAAAAMDGVNGVAMTSNISSLDQLQGVARVYDPRDVYCMHETGLYYELSPEKPAGRGRAARRENCGERLTVVFAVNADASDRMEPMFIGPGKLPEPAEELDADSRNFYYQNNKRAWMTPVMFQDYISAIDTRMRDEGRYILLLVSPAPSHVALGLELTNVRLEILPPLMDPLSISMQVSAEDNASLSAASESIAVNDTPMADADQALTEATATKLQPETEAQTAAVSEAAMAAMASSMTTVATLQPLGAGLIAAFKRRYRRYHMLYALDRFEAGRQDVFHVDQLQAMRWARHCWKQEIPEEIIRKCWAATETLVPRPNPETMAAFESIEEDIDKEICDTVSALEILRPLPIDEFVSPRDENSGIHCAGLEETDFVFTVPDNSGYETKPTTNKTSPSAADGAKQQVIMAPTELTPRLQELHARIEASASSAAAAAASGLGLTPTLTTMSAGDNTGSGSTAAGSVEDVLGLSSSAAKSVDGPATNEQLIECFKVLLPELDRLRFDDHTKKSIRTTFRKLKETVEQQALDRKLRTDPPTTSTPTAAPSTAQVASESSTPILQDTTSPQSNLRGSDADTSTSASSQSSSSKSVSESITGTLDGLSSTKTTVICLLGGVGIVIIMCLLFVVWRTRGREDPELGTPIAPDSATITSPPASSAPAWKAKGASFASQNLPLAANTRAKMNATTRSSAEYDMTNRLSQIASLPAHNTSGKPSRANRETNASSERSFSVRGHSEFSVHHEGDSETSVMTNERYSTNDVYSTGDRFSTSSRLSSEVVRGNSGWFQRPVPKNIDMHRFSSTSSTASSVVARKHNKVSFVNHDLTQTPSNETPVTTDSTTSRTDVPDWYRVIESPSDNDRYTTSSLDSDNISSERESFEL</sequence>
<feature type="compositionally biased region" description="Low complexity" evidence="2">
    <location>
        <begin position="1"/>
        <end position="18"/>
    </location>
</feature>
<feature type="domain" description="HTH CENPB-type" evidence="4">
    <location>
        <begin position="99"/>
        <end position="171"/>
    </location>
</feature>
<dbReference type="VEuPathDB" id="FungiDB:PC110_g8736"/>
<dbReference type="Pfam" id="PF03221">
    <property type="entry name" value="HTH_Tnp_Tc5"/>
    <property type="match status" value="1"/>
</dbReference>
<dbReference type="VEuPathDB" id="FungiDB:PC110_g8737"/>
<dbReference type="OrthoDB" id="155630at2759"/>
<comment type="caution">
    <text evidence="5">The sequence shown here is derived from an EMBL/GenBank/DDBJ whole genome shotgun (WGS) entry which is preliminary data.</text>
</comment>
<feature type="compositionally biased region" description="Low complexity" evidence="2">
    <location>
        <begin position="812"/>
        <end position="831"/>
    </location>
</feature>
<feature type="compositionally biased region" description="Basic and acidic residues" evidence="2">
    <location>
        <begin position="692"/>
        <end position="702"/>
    </location>
</feature>
<dbReference type="PANTHER" id="PTHR19303:SF73">
    <property type="entry name" value="PROTEIN PDC2"/>
    <property type="match status" value="1"/>
</dbReference>
<organism evidence="5 6">
    <name type="scientific">Phytophthora cactorum</name>
    <dbReference type="NCBI Taxonomy" id="29920"/>
    <lineage>
        <taxon>Eukaryota</taxon>
        <taxon>Sar</taxon>
        <taxon>Stramenopiles</taxon>
        <taxon>Oomycota</taxon>
        <taxon>Peronosporomycetes</taxon>
        <taxon>Peronosporales</taxon>
        <taxon>Peronosporaceae</taxon>
        <taxon>Phytophthora</taxon>
    </lineage>
</organism>
<dbReference type="GO" id="GO:0005634">
    <property type="term" value="C:nucleus"/>
    <property type="evidence" value="ECO:0007669"/>
    <property type="project" value="TreeGrafter"/>
</dbReference>
<feature type="region of interest" description="Disordered" evidence="2">
    <location>
        <begin position="692"/>
        <end position="766"/>
    </location>
</feature>
<keyword evidence="1" id="KW-0238">DNA-binding</keyword>
<dbReference type="InterPro" id="IPR050863">
    <property type="entry name" value="CenT-Element_Derived"/>
</dbReference>
<dbReference type="InterPro" id="IPR006600">
    <property type="entry name" value="HTH_CenpB_DNA-bd_dom"/>
</dbReference>
<dbReference type="AlphaFoldDB" id="A0A8T1U0S1"/>
<evidence type="ECO:0000256" key="1">
    <source>
        <dbReference type="ARBA" id="ARBA00023125"/>
    </source>
</evidence>
<dbReference type="GO" id="GO:0003677">
    <property type="term" value="F:DNA binding"/>
    <property type="evidence" value="ECO:0007669"/>
    <property type="project" value="UniProtKB-KW"/>
</dbReference>
<dbReference type="InterPro" id="IPR004875">
    <property type="entry name" value="DDE_SF_endonuclease_dom"/>
</dbReference>
<feature type="compositionally biased region" description="Low complexity" evidence="2">
    <location>
        <begin position="743"/>
        <end position="762"/>
    </location>
</feature>
<keyword evidence="3" id="KW-1133">Transmembrane helix</keyword>
<dbReference type="SMART" id="SM00674">
    <property type="entry name" value="CENPB"/>
    <property type="match status" value="1"/>
</dbReference>
<evidence type="ECO:0000313" key="5">
    <source>
        <dbReference type="EMBL" id="KAG6952733.1"/>
    </source>
</evidence>
<dbReference type="Pfam" id="PF03184">
    <property type="entry name" value="DDE_1"/>
    <property type="match status" value="2"/>
</dbReference>
<feature type="region of interest" description="Disordered" evidence="2">
    <location>
        <begin position="871"/>
        <end position="918"/>
    </location>
</feature>
<dbReference type="PANTHER" id="PTHR19303">
    <property type="entry name" value="TRANSPOSON"/>
    <property type="match status" value="1"/>
</dbReference>
<evidence type="ECO:0000259" key="4">
    <source>
        <dbReference type="PROSITE" id="PS51253"/>
    </source>
</evidence>
<evidence type="ECO:0000313" key="6">
    <source>
        <dbReference type="Proteomes" id="UP000688947"/>
    </source>
</evidence>